<dbReference type="EMBL" id="CM002044">
    <property type="protein sequence ID" value="EPT27771.1"/>
    <property type="molecule type" value="Genomic_DNA"/>
</dbReference>
<dbReference type="GeneID" id="7900954"/>
<dbReference type="VEuPathDB" id="ToxoDB:TGME49_264900"/>
<proteinExistence type="predicted"/>
<feature type="compositionally biased region" description="Polar residues" evidence="1">
    <location>
        <begin position="541"/>
        <end position="555"/>
    </location>
</feature>
<dbReference type="Proteomes" id="UP000001529">
    <property type="component" value="Chromosome IX"/>
</dbReference>
<keyword evidence="3" id="KW-1185">Reference proteome</keyword>
<feature type="compositionally biased region" description="Basic and acidic residues" evidence="1">
    <location>
        <begin position="39"/>
        <end position="49"/>
    </location>
</feature>
<feature type="compositionally biased region" description="Basic and acidic residues" evidence="1">
    <location>
        <begin position="763"/>
        <end position="776"/>
    </location>
</feature>
<gene>
    <name evidence="2" type="ORF">TGME49_264900</name>
</gene>
<evidence type="ECO:0000256" key="1">
    <source>
        <dbReference type="SAM" id="MobiDB-lite"/>
    </source>
</evidence>
<feature type="compositionally biased region" description="Basic and acidic residues" evidence="1">
    <location>
        <begin position="907"/>
        <end position="934"/>
    </location>
</feature>
<name>S8EWE5_TOXGM</name>
<accession>S8EWE5</accession>
<evidence type="ECO:0000313" key="3">
    <source>
        <dbReference type="Proteomes" id="UP000001529"/>
    </source>
</evidence>
<protein>
    <submittedName>
        <fullName evidence="2">Uncharacterized protein</fullName>
    </submittedName>
</protein>
<dbReference type="OrthoDB" id="195604at2759"/>
<dbReference type="RefSeq" id="XP_002368619.1">
    <property type="nucleotide sequence ID" value="XM_002368578.2"/>
</dbReference>
<feature type="region of interest" description="Disordered" evidence="1">
    <location>
        <begin position="524"/>
        <end position="564"/>
    </location>
</feature>
<feature type="region of interest" description="Disordered" evidence="1">
    <location>
        <begin position="735"/>
        <end position="782"/>
    </location>
</feature>
<dbReference type="HOGENOM" id="CLU_304748_0_0_1"/>
<feature type="region of interest" description="Disordered" evidence="1">
    <location>
        <begin position="1"/>
        <end position="56"/>
    </location>
</feature>
<feature type="compositionally biased region" description="Basic and acidic residues" evidence="1">
    <location>
        <begin position="273"/>
        <end position="439"/>
    </location>
</feature>
<feature type="region of interest" description="Disordered" evidence="1">
    <location>
        <begin position="636"/>
        <end position="709"/>
    </location>
</feature>
<feature type="region of interest" description="Disordered" evidence="1">
    <location>
        <begin position="812"/>
        <end position="975"/>
    </location>
</feature>
<feature type="compositionally biased region" description="Polar residues" evidence="1">
    <location>
        <begin position="696"/>
        <end position="709"/>
    </location>
</feature>
<dbReference type="EMBL" id="KE138832">
    <property type="protein sequence ID" value="EPT27771.1"/>
    <property type="molecule type" value="Genomic_DNA"/>
</dbReference>
<organism evidence="2 3">
    <name type="scientific">Toxoplasma gondii (strain ATCC 50611 / Me49)</name>
    <dbReference type="NCBI Taxonomy" id="508771"/>
    <lineage>
        <taxon>Eukaryota</taxon>
        <taxon>Sar</taxon>
        <taxon>Alveolata</taxon>
        <taxon>Apicomplexa</taxon>
        <taxon>Conoidasida</taxon>
        <taxon>Coccidia</taxon>
        <taxon>Eucoccidiorida</taxon>
        <taxon>Eimeriorina</taxon>
        <taxon>Sarcocystidae</taxon>
        <taxon>Toxoplasma</taxon>
    </lineage>
</organism>
<sequence>MEEGQGLHRRGAGRSFASGTGESLDVSPGMHRRATSSLYREDAGRESETPSRNSCGRLRSDEEVEALYAGLDFVGQTIEASKVKYTWLLTIKGVKHEVAFFHSKVTGKKRLIVDGRIINEQFSMRAHKFLYSWPLQEHLLSIFFEASGGLFHLTIDGLPFSYFKRRNRMQRHPHLAAEERRGHSSAYATAAACIAASSGALPASVSLPGRQGSAVSFAPAPVEGPLRPVSSSHGVSSRHRSSLPSNVPTAAGPRSRLATSDEPPAASAGAAGTEERRRAEGRREEGRRGEAKIGEGRREEGREEGRRDEGKIGDGRREEGREEGRRDEGKIGDGRREEGREDEGRREEGKREEGNRGEGKRGEGRREEGRRGEAKIGEGRREEGREEGRRDEGKIGDGRREEGREDEGRREEGKREEGNRGEGKRGEGRREGGRGEGRGAETASGAMESKRVEGTRSGEICESQGSEEGGVDLLELFGASAPPPKQNSLSLLAMGSGLVFASDSPREPERCTSSLDALPLSVFAPHYGEPRGREPDAFASASPQCASFHSRSAQESSLSSSPLPLCSAGVRRERVDADQEFAAGSAFVRRDIPFSAAAPEASLATPWAAKDSDAAFAFSHSPPGISEASLPQLQGWCTTPGATAKNPLAGTEAGDVRLPSPLSSPAFCVSPQHSPRPREASSACDRSERERGPGKSTGQEQRFSFQQSETLDASAPLALLAGDAQKNATVAVSLRGASPSLSTFDGSGGRPRAAERQSALAPEEDRACWSPRRDEVATAAAPSEEGRFLGKLTGLKEWGDGERCLRLEAERHTEREELRASENSGGGGASQEAARRQRSPETCVEIGWGGAGGERGERVRREGRSENAGHENSGRTVFFSSGVGRQDGSFFSVAGDDSRPGLSAGEKAGEKVTDTQRQEMGKNIERTQAARREEAEEEEKDPFADLMSLAGSKFQLPTHAEPTASGDARSSHLAF</sequence>
<feature type="compositionally biased region" description="Basic and acidic residues" evidence="1">
    <location>
        <begin position="854"/>
        <end position="873"/>
    </location>
</feature>
<evidence type="ECO:0000313" key="2">
    <source>
        <dbReference type="EMBL" id="EPT27771.1"/>
    </source>
</evidence>
<dbReference type="AlphaFoldDB" id="S8EWE5"/>
<dbReference type="KEGG" id="tgo:TGME49_264900"/>
<feature type="region of interest" description="Disordered" evidence="1">
    <location>
        <begin position="218"/>
        <end position="467"/>
    </location>
</feature>
<reference evidence="2" key="1">
    <citation type="submission" date="2013-04" db="EMBL/GenBank/DDBJ databases">
        <authorList>
            <person name="Sibley D."/>
            <person name="Venepally P."/>
            <person name="Karamycheva S."/>
            <person name="Hadjithomas M."/>
            <person name="Khan A."/>
            <person name="Brunk B."/>
            <person name="Roos D."/>
            <person name="Caler E."/>
            <person name="Lorenzi H."/>
        </authorList>
    </citation>
    <scope>NUCLEOTIDE SEQUENCE [LARGE SCALE GENOMIC DNA]</scope>
    <source>
        <strain evidence="2">ME49</strain>
    </source>
</reference>